<dbReference type="Gene3D" id="3.40.50.2300">
    <property type="match status" value="1"/>
</dbReference>
<dbReference type="Gene3D" id="3.30.565.10">
    <property type="entry name" value="Histidine kinase-like ATPase, C-terminal domain"/>
    <property type="match status" value="1"/>
</dbReference>
<dbReference type="Gene3D" id="1.10.10.60">
    <property type="entry name" value="Homeodomain-like"/>
    <property type="match status" value="2"/>
</dbReference>
<dbReference type="PROSITE" id="PS00041">
    <property type="entry name" value="HTH_ARAC_FAMILY_1"/>
    <property type="match status" value="1"/>
</dbReference>
<dbReference type="SUPFAM" id="SSF52172">
    <property type="entry name" value="CheY-like"/>
    <property type="match status" value="1"/>
</dbReference>
<dbReference type="InterPro" id="IPR036890">
    <property type="entry name" value="HATPase_C_sf"/>
</dbReference>
<dbReference type="InterPro" id="IPR020449">
    <property type="entry name" value="Tscrpt_reg_AraC-type_HTH"/>
</dbReference>
<protein>
    <submittedName>
        <fullName evidence="6">Helix-turn-helix domain-containing protein</fullName>
    </submittedName>
    <submittedName>
        <fullName evidence="5">Putative AraC family/two component family regulatory protein</fullName>
    </submittedName>
</protein>
<dbReference type="InterPro" id="IPR018060">
    <property type="entry name" value="HTH_AraC"/>
</dbReference>
<evidence type="ECO:0000259" key="4">
    <source>
        <dbReference type="PROSITE" id="PS01124"/>
    </source>
</evidence>
<dbReference type="EMBL" id="CZAE01000003">
    <property type="protein sequence ID" value="CUO74026.1"/>
    <property type="molecule type" value="Genomic_DNA"/>
</dbReference>
<feature type="domain" description="HTH araC/xylS-type" evidence="4">
    <location>
        <begin position="480"/>
        <end position="579"/>
    </location>
</feature>
<evidence type="ECO:0000256" key="1">
    <source>
        <dbReference type="ARBA" id="ARBA00023015"/>
    </source>
</evidence>
<reference evidence="6" key="2">
    <citation type="submission" date="2022-08" db="EMBL/GenBank/DDBJ databases">
        <title>Genome Sequencing of Bacteroides fragilis Group Isolates with Nanopore Technology.</title>
        <authorList>
            <person name="Tisza M.J."/>
            <person name="Smith D."/>
            <person name="Dekker J.P."/>
        </authorList>
    </citation>
    <scope>NUCLEOTIDE SEQUENCE</scope>
    <source>
        <strain evidence="6">BFG-527</strain>
    </source>
</reference>
<name>A0A3E5G9Y0_9BACE</name>
<dbReference type="Proteomes" id="UP000095606">
    <property type="component" value="Unassembled WGS sequence"/>
</dbReference>
<dbReference type="AlphaFoldDB" id="A0A3E5G9Y0"/>
<dbReference type="GO" id="GO:0003700">
    <property type="term" value="F:DNA-binding transcription factor activity"/>
    <property type="evidence" value="ECO:0007669"/>
    <property type="project" value="InterPro"/>
</dbReference>
<dbReference type="SUPFAM" id="SSF46689">
    <property type="entry name" value="Homeodomain-like"/>
    <property type="match status" value="1"/>
</dbReference>
<organism evidence="5 7">
    <name type="scientific">Bacteroides faecis</name>
    <dbReference type="NCBI Taxonomy" id="674529"/>
    <lineage>
        <taxon>Bacteria</taxon>
        <taxon>Pseudomonadati</taxon>
        <taxon>Bacteroidota</taxon>
        <taxon>Bacteroidia</taxon>
        <taxon>Bacteroidales</taxon>
        <taxon>Bacteroidaceae</taxon>
        <taxon>Bacteroides</taxon>
    </lineage>
</organism>
<proteinExistence type="predicted"/>
<gene>
    <name evidence="5" type="primary">cfaD</name>
    <name evidence="5" type="ORF">ERS852461_00990</name>
    <name evidence="6" type="ORF">NXY30_23540</name>
</gene>
<dbReference type="InterPro" id="IPR009057">
    <property type="entry name" value="Homeodomain-like_sf"/>
</dbReference>
<dbReference type="SMART" id="SM00342">
    <property type="entry name" value="HTH_ARAC"/>
    <property type="match status" value="1"/>
</dbReference>
<evidence type="ECO:0000313" key="7">
    <source>
        <dbReference type="Proteomes" id="UP000095606"/>
    </source>
</evidence>
<evidence type="ECO:0000313" key="6">
    <source>
        <dbReference type="EMBL" id="UVQ73935.1"/>
    </source>
</evidence>
<reference evidence="5 7" key="1">
    <citation type="submission" date="2015-09" db="EMBL/GenBank/DDBJ databases">
        <authorList>
            <consortium name="Pathogen Informatics"/>
        </authorList>
    </citation>
    <scope>NUCLEOTIDE SEQUENCE [LARGE SCALE GENOMIC DNA]</scope>
    <source>
        <strain evidence="5 7">2789STDY5834846</strain>
    </source>
</reference>
<evidence type="ECO:0000256" key="3">
    <source>
        <dbReference type="ARBA" id="ARBA00023163"/>
    </source>
</evidence>
<keyword evidence="8" id="KW-1185">Reference proteome</keyword>
<evidence type="ECO:0000313" key="5">
    <source>
        <dbReference type="EMBL" id="CUO74026.1"/>
    </source>
</evidence>
<sequence length="582" mass="65936">MRLILIFTFTLISANLNQTHPYSGIFHPPIKAEKDASSLTYPIGSLSLGLFISLLAYHRTKRNKELLSHDKLSLALSMVHRTQTPLTLMQNLLNDIDSEKLPEDISKKLNHALGYTMHVMECYQNIAVLNKLTNHAASEFQTNEFELHTYINSIITHCRTYAQTRRIQLCTNREAGYVSCRINEAMMTATLQCLLYKIIDITPREEHIDIRVSHTDGYWNLQISNSTYTEKRDSRSGQSILAGMPISYCRHFHIVKKIIRLHDGKITGRKKGRGIFIQISIPIHIPCRKDYCPITQYSVMNGYENTFPCKEQLSPKDKEASKGNKVPHVLLVMADTELSGYLHERFSKNFQVSVFDNPELVCSSPTQRNPDVIIVDETVNGIYGSELCSEIKADTCMCNIPVILLISLCDSESYLAHIGCGADKVELRMINVCKLKADIIALINHRAAQKERLKEFAAATLPANHSEKVSQGDSDAILIDKIQKCLEKNLSSEKYTVEMLCADIGMSRTAFYNRVKFIVGKSPTNYILSYKMGIAKTMLASRQYNVSEIATLLGYCDAKYFGKKFKEFYGISPMQYVRDVMG</sequence>
<evidence type="ECO:0000313" key="8">
    <source>
        <dbReference type="Proteomes" id="UP001060104"/>
    </source>
</evidence>
<evidence type="ECO:0000256" key="2">
    <source>
        <dbReference type="ARBA" id="ARBA00023125"/>
    </source>
</evidence>
<dbReference type="Pfam" id="PF12833">
    <property type="entry name" value="HTH_18"/>
    <property type="match status" value="1"/>
</dbReference>
<dbReference type="PROSITE" id="PS01124">
    <property type="entry name" value="HTH_ARAC_FAMILY_2"/>
    <property type="match status" value="1"/>
</dbReference>
<keyword evidence="1" id="KW-0805">Transcription regulation</keyword>
<dbReference type="PANTHER" id="PTHR43280:SF2">
    <property type="entry name" value="HTH-TYPE TRANSCRIPTIONAL REGULATOR EXSA"/>
    <property type="match status" value="1"/>
</dbReference>
<dbReference type="Proteomes" id="UP001060104">
    <property type="component" value="Chromosome"/>
</dbReference>
<keyword evidence="3" id="KW-0804">Transcription</keyword>
<dbReference type="GeneID" id="69591114"/>
<dbReference type="SUPFAM" id="SSF55874">
    <property type="entry name" value="ATPase domain of HSP90 chaperone/DNA topoisomerase II/histidine kinase"/>
    <property type="match status" value="1"/>
</dbReference>
<dbReference type="EMBL" id="CP103141">
    <property type="protein sequence ID" value="UVQ73935.1"/>
    <property type="molecule type" value="Genomic_DNA"/>
</dbReference>
<dbReference type="PANTHER" id="PTHR43280">
    <property type="entry name" value="ARAC-FAMILY TRANSCRIPTIONAL REGULATOR"/>
    <property type="match status" value="1"/>
</dbReference>
<dbReference type="PRINTS" id="PR00032">
    <property type="entry name" value="HTHARAC"/>
</dbReference>
<dbReference type="GO" id="GO:0043565">
    <property type="term" value="F:sequence-specific DNA binding"/>
    <property type="evidence" value="ECO:0007669"/>
    <property type="project" value="InterPro"/>
</dbReference>
<accession>A0A174HKP9</accession>
<dbReference type="RefSeq" id="WP_070101306.1">
    <property type="nucleotide sequence ID" value="NZ_CABMFH010000014.1"/>
</dbReference>
<dbReference type="InterPro" id="IPR018062">
    <property type="entry name" value="HTH_AraC-typ_CS"/>
</dbReference>
<keyword evidence="2" id="KW-0238">DNA-binding</keyword>
<accession>A0A3E5G9Y0</accession>
<dbReference type="InterPro" id="IPR011006">
    <property type="entry name" value="CheY-like_superfamily"/>
</dbReference>